<dbReference type="InterPro" id="IPR042627">
    <property type="entry name" value="FBXW2"/>
</dbReference>
<dbReference type="PROSITE" id="PS50181">
    <property type="entry name" value="FBOX"/>
    <property type="match status" value="1"/>
</dbReference>
<dbReference type="PANTHER" id="PTHR44436">
    <property type="entry name" value="F-BOX/WD REPEAT-CONTAINING PROTEIN 2"/>
    <property type="match status" value="1"/>
</dbReference>
<evidence type="ECO:0000256" key="2">
    <source>
        <dbReference type="ARBA" id="ARBA00022737"/>
    </source>
</evidence>
<proteinExistence type="predicted"/>
<dbReference type="Gene3D" id="1.20.1280.50">
    <property type="match status" value="1"/>
</dbReference>
<evidence type="ECO:0000313" key="5">
    <source>
        <dbReference type="Proteomes" id="UP000235965"/>
    </source>
</evidence>
<evidence type="ECO:0000259" key="3">
    <source>
        <dbReference type="PROSITE" id="PS50181"/>
    </source>
</evidence>
<dbReference type="AlphaFoldDB" id="A0A2J7QKL9"/>
<reference evidence="4 5" key="1">
    <citation type="submission" date="2017-12" db="EMBL/GenBank/DDBJ databases">
        <title>Hemimetabolous genomes reveal molecular basis of termite eusociality.</title>
        <authorList>
            <person name="Harrison M.C."/>
            <person name="Jongepier E."/>
            <person name="Robertson H.M."/>
            <person name="Arning N."/>
            <person name="Bitard-Feildel T."/>
            <person name="Chao H."/>
            <person name="Childers C.P."/>
            <person name="Dinh H."/>
            <person name="Doddapaneni H."/>
            <person name="Dugan S."/>
            <person name="Gowin J."/>
            <person name="Greiner C."/>
            <person name="Han Y."/>
            <person name="Hu H."/>
            <person name="Hughes D.S.T."/>
            <person name="Huylmans A.-K."/>
            <person name="Kemena C."/>
            <person name="Kremer L.P.M."/>
            <person name="Lee S.L."/>
            <person name="Lopez-Ezquerra A."/>
            <person name="Mallet L."/>
            <person name="Monroy-Kuhn J.M."/>
            <person name="Moser A."/>
            <person name="Murali S.C."/>
            <person name="Muzny D.M."/>
            <person name="Otani S."/>
            <person name="Piulachs M.-D."/>
            <person name="Poelchau M."/>
            <person name="Qu J."/>
            <person name="Schaub F."/>
            <person name="Wada-Katsumata A."/>
            <person name="Worley K.C."/>
            <person name="Xie Q."/>
            <person name="Ylla G."/>
            <person name="Poulsen M."/>
            <person name="Gibbs R.A."/>
            <person name="Schal C."/>
            <person name="Richards S."/>
            <person name="Belles X."/>
            <person name="Korb J."/>
            <person name="Bornberg-Bauer E."/>
        </authorList>
    </citation>
    <scope>NUCLEOTIDE SEQUENCE [LARGE SCALE GENOMIC DNA]</scope>
    <source>
        <tissue evidence="4">Whole body</tissue>
    </source>
</reference>
<dbReference type="EMBL" id="NEVH01013262">
    <property type="protein sequence ID" value="PNF29132.1"/>
    <property type="molecule type" value="Genomic_DNA"/>
</dbReference>
<keyword evidence="1" id="KW-0853">WD repeat</keyword>
<protein>
    <recommendedName>
        <fullName evidence="3">F-box domain-containing protein</fullName>
    </recommendedName>
</protein>
<dbReference type="SMART" id="SM00320">
    <property type="entry name" value="WD40"/>
    <property type="match status" value="3"/>
</dbReference>
<dbReference type="SUPFAM" id="SSF81383">
    <property type="entry name" value="F-box domain"/>
    <property type="match status" value="1"/>
</dbReference>
<dbReference type="InterPro" id="IPR015943">
    <property type="entry name" value="WD40/YVTN_repeat-like_dom_sf"/>
</dbReference>
<dbReference type="InterPro" id="IPR001810">
    <property type="entry name" value="F-box_dom"/>
</dbReference>
<dbReference type="InterPro" id="IPR036047">
    <property type="entry name" value="F-box-like_dom_sf"/>
</dbReference>
<dbReference type="InterPro" id="IPR001680">
    <property type="entry name" value="WD40_rpt"/>
</dbReference>
<comment type="caution">
    <text evidence="4">The sequence shown here is derived from an EMBL/GenBank/DDBJ whole genome shotgun (WGS) entry which is preliminary data.</text>
</comment>
<dbReference type="SUPFAM" id="SSF50978">
    <property type="entry name" value="WD40 repeat-like"/>
    <property type="match status" value="1"/>
</dbReference>
<dbReference type="InterPro" id="IPR036322">
    <property type="entry name" value="WD40_repeat_dom_sf"/>
</dbReference>
<evidence type="ECO:0000256" key="1">
    <source>
        <dbReference type="ARBA" id="ARBA00022574"/>
    </source>
</evidence>
<organism evidence="4 5">
    <name type="scientific">Cryptotermes secundus</name>
    <dbReference type="NCBI Taxonomy" id="105785"/>
    <lineage>
        <taxon>Eukaryota</taxon>
        <taxon>Metazoa</taxon>
        <taxon>Ecdysozoa</taxon>
        <taxon>Arthropoda</taxon>
        <taxon>Hexapoda</taxon>
        <taxon>Insecta</taxon>
        <taxon>Pterygota</taxon>
        <taxon>Neoptera</taxon>
        <taxon>Polyneoptera</taxon>
        <taxon>Dictyoptera</taxon>
        <taxon>Blattodea</taxon>
        <taxon>Blattoidea</taxon>
        <taxon>Termitoidae</taxon>
        <taxon>Kalotermitidae</taxon>
        <taxon>Cryptotermitinae</taxon>
        <taxon>Cryptotermes</taxon>
    </lineage>
</organism>
<gene>
    <name evidence="4" type="ORF">B7P43_G12602</name>
</gene>
<dbReference type="Proteomes" id="UP000235965">
    <property type="component" value="Unassembled WGS sequence"/>
</dbReference>
<dbReference type="Pfam" id="PF12937">
    <property type="entry name" value="F-box-like"/>
    <property type="match status" value="1"/>
</dbReference>
<keyword evidence="2" id="KW-0677">Repeat</keyword>
<dbReference type="Gene3D" id="2.130.10.10">
    <property type="entry name" value="YVTN repeat-like/Quinoprotein amine dehydrogenase"/>
    <property type="match status" value="1"/>
</dbReference>
<evidence type="ECO:0000313" key="4">
    <source>
        <dbReference type="EMBL" id="PNF29132.1"/>
    </source>
</evidence>
<name>A0A2J7QKL9_9NEOP</name>
<dbReference type="OrthoDB" id="10064100at2759"/>
<dbReference type="SMART" id="SM00256">
    <property type="entry name" value="FBOX"/>
    <property type="match status" value="1"/>
</dbReference>
<dbReference type="PANTHER" id="PTHR44436:SF1">
    <property type="entry name" value="F-BOX_WD REPEAT-CONTAINING PROTEIN 2"/>
    <property type="match status" value="1"/>
</dbReference>
<feature type="domain" description="F-box" evidence="3">
    <location>
        <begin position="1"/>
        <end position="48"/>
    </location>
</feature>
<keyword evidence="5" id="KW-1185">Reference proteome</keyword>
<accession>A0A2J7QKL9</accession>
<sequence length="369" mass="41496">MKMLEALPIELQEKICSFLDGATLLRATCVSTQWNRIISGLQMVWRQASLREGFGTPVKDWKLHYVTCVRLLQRLKKGKAFQHRHFAPKCFQCSDVRDVVFWNGCILAGIKKCIRVWRVEDLKPAAVFDVPYEIFCLSVSFNNHVLGVGHYDGAITTWLLDEVEVRASLLQCYVGHRDNVVCLCVAPELNLMCSGSRDSSCFRTIKLWCLGSGQLLETLTASGWVSQVTLLPAGSHNSPYELRNSLLAADQSSIRLYSWPVQHGSAYGDIDTIEASDLSIAVDKEVSLRKFLLQEKHIMYVQDGMIVVLDLVSCAQIKCFRTEYRDVVLLASGARYVLVTMWESCLKNSKLAVFNIADGELVGTYPMPL</sequence>
<dbReference type="EMBL" id="NEVH01013262">
    <property type="protein sequence ID" value="PNF29130.1"/>
    <property type="molecule type" value="Genomic_DNA"/>
</dbReference>